<organism evidence="7 8">
    <name type="scientific">Stieleria maiorica</name>
    <dbReference type="NCBI Taxonomy" id="2795974"/>
    <lineage>
        <taxon>Bacteria</taxon>
        <taxon>Pseudomonadati</taxon>
        <taxon>Planctomycetota</taxon>
        <taxon>Planctomycetia</taxon>
        <taxon>Pirellulales</taxon>
        <taxon>Pirellulaceae</taxon>
        <taxon>Stieleria</taxon>
    </lineage>
</organism>
<reference evidence="7 8" key="1">
    <citation type="submission" date="2019-02" db="EMBL/GenBank/DDBJ databases">
        <title>Planctomycetal bacteria perform biofilm scaping via a novel small molecule.</title>
        <authorList>
            <person name="Jeske O."/>
            <person name="Boedeker C."/>
            <person name="Wiegand S."/>
            <person name="Breitling P."/>
            <person name="Kallscheuer N."/>
            <person name="Jogler M."/>
            <person name="Rohde M."/>
            <person name="Petersen J."/>
            <person name="Medema M.H."/>
            <person name="Surup F."/>
            <person name="Jogler C."/>
        </authorList>
    </citation>
    <scope>NUCLEOTIDE SEQUENCE [LARGE SCALE GENOMIC DNA]</scope>
    <source>
        <strain evidence="7 8">Mal15</strain>
    </source>
</reference>
<comment type="similarity">
    <text evidence="2">Belongs to the zinc-containing alcohol dehydrogenase family.</text>
</comment>
<dbReference type="InterPro" id="IPR011032">
    <property type="entry name" value="GroES-like_sf"/>
</dbReference>
<dbReference type="Gene3D" id="3.40.50.720">
    <property type="entry name" value="NAD(P)-binding Rossmann-like Domain"/>
    <property type="match status" value="2"/>
</dbReference>
<dbReference type="PANTHER" id="PTHR43350:SF19">
    <property type="entry name" value="D-GULOSIDE 3-DEHYDROGENASE"/>
    <property type="match status" value="1"/>
</dbReference>
<evidence type="ECO:0000256" key="5">
    <source>
        <dbReference type="ARBA" id="ARBA00023002"/>
    </source>
</evidence>
<dbReference type="KEGG" id="smam:Mal15_44980"/>
<sequence length="326" mass="35127">MQALVRTDEGTEWRDVAAVTPGVGQVLVQVSLVGLCRTDLAVASGRLRVDTPRILGHEFVGRVVAVGEDVCGLSLGDKVAADPVLHCGRCDRCAGGWQHACRRARFLGVDVDGAIVQQIAIPAPNAWRLPASLDDRIAALLEPVAACAAVLKTPIDVSQRGVVFGRGRLASLTKMILQSRGFLHVHCVHRGAEPMESDQYDFAIDTEGTTRSVGQLADSLRPAGVLVLKSRPLRPVELQLRTLLPKEPQVVLVNYADFADARELLLDPAIDFASLLGPVWSAERSARAFEAAALDPFRKHFVDLTSFPAQNSVARSQHQCVPSSDV</sequence>
<accession>A0A5B9MNI8</accession>
<dbReference type="Gene3D" id="3.90.180.10">
    <property type="entry name" value="Medium-chain alcohol dehydrogenases, catalytic domain"/>
    <property type="match status" value="2"/>
</dbReference>
<evidence type="ECO:0000259" key="6">
    <source>
        <dbReference type="Pfam" id="PF08240"/>
    </source>
</evidence>
<dbReference type="InterPro" id="IPR036291">
    <property type="entry name" value="NAD(P)-bd_dom_sf"/>
</dbReference>
<dbReference type="EMBL" id="CP036264">
    <property type="protein sequence ID" value="QEG00428.1"/>
    <property type="molecule type" value="Genomic_DNA"/>
</dbReference>
<keyword evidence="8" id="KW-1185">Reference proteome</keyword>
<evidence type="ECO:0000256" key="3">
    <source>
        <dbReference type="ARBA" id="ARBA00022723"/>
    </source>
</evidence>
<dbReference type="RefSeq" id="WP_167546967.1">
    <property type="nucleotide sequence ID" value="NZ_CP036264.1"/>
</dbReference>
<dbReference type="GO" id="GO:0008743">
    <property type="term" value="F:L-threonine 3-dehydrogenase activity"/>
    <property type="evidence" value="ECO:0007669"/>
    <property type="project" value="UniProtKB-EC"/>
</dbReference>
<dbReference type="SUPFAM" id="SSF50129">
    <property type="entry name" value="GroES-like"/>
    <property type="match status" value="1"/>
</dbReference>
<dbReference type="PANTHER" id="PTHR43350">
    <property type="entry name" value="NAD-DEPENDENT ALCOHOL DEHYDROGENASE"/>
    <property type="match status" value="1"/>
</dbReference>
<dbReference type="EC" id="1.1.1.103" evidence="7"/>
<proteinExistence type="inferred from homology"/>
<dbReference type="Proteomes" id="UP000321353">
    <property type="component" value="Chromosome"/>
</dbReference>
<protein>
    <submittedName>
        <fullName evidence="7">L-threonine 3-dehydrogenase</fullName>
        <ecNumber evidence="7">1.1.1.103</ecNumber>
    </submittedName>
</protein>
<dbReference type="InterPro" id="IPR013154">
    <property type="entry name" value="ADH-like_N"/>
</dbReference>
<dbReference type="AlphaFoldDB" id="A0A5B9MNI8"/>
<keyword evidence="4" id="KW-0862">Zinc</keyword>
<comment type="cofactor">
    <cofactor evidence="1">
        <name>Zn(2+)</name>
        <dbReference type="ChEBI" id="CHEBI:29105"/>
    </cofactor>
</comment>
<evidence type="ECO:0000313" key="7">
    <source>
        <dbReference type="EMBL" id="QEG00428.1"/>
    </source>
</evidence>
<feature type="domain" description="Alcohol dehydrogenase-like N-terminal" evidence="6">
    <location>
        <begin position="24"/>
        <end position="130"/>
    </location>
</feature>
<dbReference type="PROSITE" id="PS00059">
    <property type="entry name" value="ADH_ZINC"/>
    <property type="match status" value="1"/>
</dbReference>
<evidence type="ECO:0000256" key="2">
    <source>
        <dbReference type="ARBA" id="ARBA00008072"/>
    </source>
</evidence>
<keyword evidence="3" id="KW-0479">Metal-binding</keyword>
<dbReference type="InterPro" id="IPR002328">
    <property type="entry name" value="ADH_Zn_CS"/>
</dbReference>
<dbReference type="GO" id="GO:0008270">
    <property type="term" value="F:zinc ion binding"/>
    <property type="evidence" value="ECO:0007669"/>
    <property type="project" value="InterPro"/>
</dbReference>
<evidence type="ECO:0000313" key="8">
    <source>
        <dbReference type="Proteomes" id="UP000321353"/>
    </source>
</evidence>
<keyword evidence="5 7" id="KW-0560">Oxidoreductase</keyword>
<gene>
    <name evidence="7" type="primary">tdh_2</name>
    <name evidence="7" type="ORF">Mal15_44980</name>
</gene>
<evidence type="ECO:0000256" key="4">
    <source>
        <dbReference type="ARBA" id="ARBA00022833"/>
    </source>
</evidence>
<name>A0A5B9MNI8_9BACT</name>
<evidence type="ECO:0000256" key="1">
    <source>
        <dbReference type="ARBA" id="ARBA00001947"/>
    </source>
</evidence>
<dbReference type="Pfam" id="PF08240">
    <property type="entry name" value="ADH_N"/>
    <property type="match status" value="1"/>
</dbReference>
<dbReference type="SUPFAM" id="SSF51735">
    <property type="entry name" value="NAD(P)-binding Rossmann-fold domains"/>
    <property type="match status" value="1"/>
</dbReference>